<proteinExistence type="predicted"/>
<dbReference type="AlphaFoldDB" id="A0A401LQ59"/>
<protein>
    <submittedName>
        <fullName evidence="1">Uncharacterized protein</fullName>
    </submittedName>
</protein>
<keyword evidence="2" id="KW-1185">Reference proteome</keyword>
<gene>
    <name evidence="1" type="ORF">KGMB02408_05890</name>
</gene>
<name>A0A401LQ59_9BACE</name>
<accession>A0A401LQ59</accession>
<evidence type="ECO:0000313" key="1">
    <source>
        <dbReference type="EMBL" id="GCB33644.1"/>
    </source>
</evidence>
<reference evidence="1 2" key="1">
    <citation type="submission" date="2018-10" db="EMBL/GenBank/DDBJ databases">
        <title>Draft Genome Sequence of Bacteroides sp. KCTC 15687.</title>
        <authorList>
            <person name="Yu S.Y."/>
            <person name="Kim J.S."/>
            <person name="Oh B.S."/>
            <person name="Park S.H."/>
            <person name="Kang S.W."/>
            <person name="Park J.E."/>
            <person name="Choi S.H."/>
            <person name="Han K.I."/>
            <person name="Lee K.C."/>
            <person name="Eom M.K."/>
            <person name="Suh M.K."/>
            <person name="Lee D.H."/>
            <person name="Yoon H."/>
            <person name="Kim B."/>
            <person name="Yang S.J."/>
            <person name="Lee J.S."/>
            <person name="Lee J.H."/>
        </authorList>
    </citation>
    <scope>NUCLEOTIDE SEQUENCE [LARGE SCALE GENOMIC DNA]</scope>
    <source>
        <strain evidence="1 2">KCTC 15687</strain>
    </source>
</reference>
<evidence type="ECO:0000313" key="2">
    <source>
        <dbReference type="Proteomes" id="UP000288079"/>
    </source>
</evidence>
<comment type="caution">
    <text evidence="1">The sequence shown here is derived from an EMBL/GenBank/DDBJ whole genome shotgun (WGS) entry which is preliminary data.</text>
</comment>
<dbReference type="OrthoDB" id="1069371at2"/>
<dbReference type="RefSeq" id="WP_125039972.1">
    <property type="nucleotide sequence ID" value="NZ_BHWB01000002.1"/>
</dbReference>
<dbReference type="EMBL" id="BHWB01000002">
    <property type="protein sequence ID" value="GCB33644.1"/>
    <property type="molecule type" value="Genomic_DNA"/>
</dbReference>
<dbReference type="Proteomes" id="UP000288079">
    <property type="component" value="Unassembled WGS sequence"/>
</dbReference>
<organism evidence="1 2">
    <name type="scientific">Bacteroides faecalis</name>
    <dbReference type="NCBI Taxonomy" id="2447885"/>
    <lineage>
        <taxon>Bacteria</taxon>
        <taxon>Pseudomonadati</taxon>
        <taxon>Bacteroidota</taxon>
        <taxon>Bacteroidia</taxon>
        <taxon>Bacteroidales</taxon>
        <taxon>Bacteroidaceae</taxon>
        <taxon>Bacteroides</taxon>
    </lineage>
</organism>
<sequence length="174" mass="19821">MKSFIKELRNHRLKTHLLIRSWLQPKLGAVGIRYRLPAKIRLANRWAGKHPKRTFACVAGSLLFLLAGNIALDMAKANRTDRFGELNELNEPAVSTITHMEPLFDGFRTIQANKDIHRQTLLELAGKGQALRKELDSLIAIPKKTKVDSMRIVRSYGQLERIVNSLKNNDNDEN</sequence>